<sequence>MAPTTTECSCCANDIEGEPTLVEGDLVCEDCVRGYIIPKFRAALLSVANYPVTWGKDDEGNDVELSVYEFQKYFDDWDDVQQTWELRKKEKEFDADKRLYCRQCASFLRGLPFSPDKAKNASAYCDKCQIEVCGACGVGGHTANACDAKKDEKNPFEGMADTKKCPKCGTAFYLYDGCNLIDCAACKAKFCWVCLEINPDRLHWAEGTPCPKFGQPGDANAHWINPDQDAAANAARPLVAIPPEMATYLPRGPHSADQMAQVAALAFLDIRGYPEELSQQAVEARWRLAQFPGFQHGTHGASWEERRERAQRVSRDLAAGFGDYNRAGVDKHEDPLRKAGVLAEFVNMNRLLADNAAMLHDRLVLEANLEQFLERHRQILEARGVVRRKQVLRKSMDFVKFFSMLTVYLMVAGERLAVAASDRLEHRIHNQWEVAPAEHAEEHPEGEAEEEAAEA</sequence>
<evidence type="ECO:0000256" key="3">
    <source>
        <dbReference type="ARBA" id="ARBA00022737"/>
    </source>
</evidence>
<dbReference type="Gene3D" id="1.20.120.1750">
    <property type="match status" value="1"/>
</dbReference>
<feature type="compositionally biased region" description="Basic and acidic residues" evidence="7">
    <location>
        <begin position="436"/>
        <end position="446"/>
    </location>
</feature>
<protein>
    <recommendedName>
        <fullName evidence="8">RING-type domain-containing protein</fullName>
    </recommendedName>
</protein>
<gene>
    <name evidence="9" type="ORF">LTR09_000961</name>
</gene>
<dbReference type="Proteomes" id="UP001271007">
    <property type="component" value="Unassembled WGS sequence"/>
</dbReference>
<keyword evidence="3" id="KW-0677">Repeat</keyword>
<evidence type="ECO:0000256" key="5">
    <source>
        <dbReference type="ARBA" id="ARBA00022786"/>
    </source>
</evidence>
<name>A0AAJ0GHX5_9PEZI</name>
<evidence type="ECO:0000256" key="4">
    <source>
        <dbReference type="ARBA" id="ARBA00022771"/>
    </source>
</evidence>
<keyword evidence="10" id="KW-1185">Reference proteome</keyword>
<dbReference type="InterPro" id="IPR031127">
    <property type="entry name" value="E3_UB_ligase_RBR"/>
</dbReference>
<evidence type="ECO:0000256" key="2">
    <source>
        <dbReference type="ARBA" id="ARBA00022723"/>
    </source>
</evidence>
<evidence type="ECO:0000313" key="10">
    <source>
        <dbReference type="Proteomes" id="UP001271007"/>
    </source>
</evidence>
<dbReference type="GO" id="GO:0004842">
    <property type="term" value="F:ubiquitin-protein transferase activity"/>
    <property type="evidence" value="ECO:0007669"/>
    <property type="project" value="InterPro"/>
</dbReference>
<reference evidence="9" key="1">
    <citation type="submission" date="2023-04" db="EMBL/GenBank/DDBJ databases">
        <title>Black Yeasts Isolated from many extreme environments.</title>
        <authorList>
            <person name="Coleine C."/>
            <person name="Stajich J.E."/>
            <person name="Selbmann L."/>
        </authorList>
    </citation>
    <scope>NUCLEOTIDE SEQUENCE</scope>
    <source>
        <strain evidence="9">CCFEE 5312</strain>
    </source>
</reference>
<dbReference type="SUPFAM" id="SSF57850">
    <property type="entry name" value="RING/U-box"/>
    <property type="match status" value="1"/>
</dbReference>
<evidence type="ECO:0000256" key="6">
    <source>
        <dbReference type="ARBA" id="ARBA00022833"/>
    </source>
</evidence>
<dbReference type="InterPro" id="IPR044066">
    <property type="entry name" value="TRIAD_supradom"/>
</dbReference>
<dbReference type="AlphaFoldDB" id="A0AAJ0GHX5"/>
<keyword evidence="5" id="KW-0833">Ubl conjugation pathway</keyword>
<keyword evidence="1" id="KW-0808">Transferase</keyword>
<dbReference type="EMBL" id="JAWDJX010000002">
    <property type="protein sequence ID" value="KAK3057886.1"/>
    <property type="molecule type" value="Genomic_DNA"/>
</dbReference>
<keyword evidence="6" id="KW-0862">Zinc</keyword>
<keyword evidence="2" id="KW-0479">Metal-binding</keyword>
<dbReference type="PANTHER" id="PTHR11685">
    <property type="entry name" value="RBR FAMILY RING FINGER AND IBR DOMAIN-CONTAINING"/>
    <property type="match status" value="1"/>
</dbReference>
<feature type="domain" description="RING-type" evidence="8">
    <location>
        <begin position="4"/>
        <end position="214"/>
    </location>
</feature>
<dbReference type="PROSITE" id="PS51873">
    <property type="entry name" value="TRIAD"/>
    <property type="match status" value="1"/>
</dbReference>
<dbReference type="GO" id="GO:0008270">
    <property type="term" value="F:zinc ion binding"/>
    <property type="evidence" value="ECO:0007669"/>
    <property type="project" value="UniProtKB-KW"/>
</dbReference>
<dbReference type="Pfam" id="PF22191">
    <property type="entry name" value="IBR_1"/>
    <property type="match status" value="1"/>
</dbReference>
<proteinExistence type="predicted"/>
<evidence type="ECO:0000259" key="8">
    <source>
        <dbReference type="PROSITE" id="PS51873"/>
    </source>
</evidence>
<evidence type="ECO:0000256" key="7">
    <source>
        <dbReference type="SAM" id="MobiDB-lite"/>
    </source>
</evidence>
<keyword evidence="4" id="KW-0863">Zinc-finger</keyword>
<feature type="region of interest" description="Disordered" evidence="7">
    <location>
        <begin position="436"/>
        <end position="455"/>
    </location>
</feature>
<evidence type="ECO:0000256" key="1">
    <source>
        <dbReference type="ARBA" id="ARBA00022679"/>
    </source>
</evidence>
<organism evidence="9 10">
    <name type="scientific">Extremus antarcticus</name>
    <dbReference type="NCBI Taxonomy" id="702011"/>
    <lineage>
        <taxon>Eukaryota</taxon>
        <taxon>Fungi</taxon>
        <taxon>Dikarya</taxon>
        <taxon>Ascomycota</taxon>
        <taxon>Pezizomycotina</taxon>
        <taxon>Dothideomycetes</taxon>
        <taxon>Dothideomycetidae</taxon>
        <taxon>Mycosphaerellales</taxon>
        <taxon>Extremaceae</taxon>
        <taxon>Extremus</taxon>
    </lineage>
</organism>
<dbReference type="GO" id="GO:0016567">
    <property type="term" value="P:protein ubiquitination"/>
    <property type="evidence" value="ECO:0007669"/>
    <property type="project" value="InterPro"/>
</dbReference>
<accession>A0AAJ0GHX5</accession>
<dbReference type="CDD" id="cd20336">
    <property type="entry name" value="Rcat_RBR"/>
    <property type="match status" value="1"/>
</dbReference>
<comment type="caution">
    <text evidence="9">The sequence shown here is derived from an EMBL/GenBank/DDBJ whole genome shotgun (WGS) entry which is preliminary data.</text>
</comment>
<evidence type="ECO:0000313" key="9">
    <source>
        <dbReference type="EMBL" id="KAK3057886.1"/>
    </source>
</evidence>